<protein>
    <submittedName>
        <fullName evidence="2">Uncharacterized protein</fullName>
    </submittedName>
</protein>
<accession>A0ABQ9DBE6</accession>
<evidence type="ECO:0000256" key="1">
    <source>
        <dbReference type="SAM" id="MobiDB-lite"/>
    </source>
</evidence>
<name>A0ABQ9DBE6_9PASS</name>
<feature type="region of interest" description="Disordered" evidence="1">
    <location>
        <begin position="1"/>
        <end position="25"/>
    </location>
</feature>
<dbReference type="Proteomes" id="UP001145742">
    <property type="component" value="Unassembled WGS sequence"/>
</dbReference>
<dbReference type="EMBL" id="WHWB01033944">
    <property type="protein sequence ID" value="KAJ7415486.1"/>
    <property type="molecule type" value="Genomic_DNA"/>
</dbReference>
<organism evidence="2 3">
    <name type="scientific">Willisornis vidua</name>
    <name type="common">Xingu scale-backed antbird</name>
    <dbReference type="NCBI Taxonomy" id="1566151"/>
    <lineage>
        <taxon>Eukaryota</taxon>
        <taxon>Metazoa</taxon>
        <taxon>Chordata</taxon>
        <taxon>Craniata</taxon>
        <taxon>Vertebrata</taxon>
        <taxon>Euteleostomi</taxon>
        <taxon>Archelosauria</taxon>
        <taxon>Archosauria</taxon>
        <taxon>Dinosauria</taxon>
        <taxon>Saurischia</taxon>
        <taxon>Theropoda</taxon>
        <taxon>Coelurosauria</taxon>
        <taxon>Aves</taxon>
        <taxon>Neognathae</taxon>
        <taxon>Neoaves</taxon>
        <taxon>Telluraves</taxon>
        <taxon>Australaves</taxon>
        <taxon>Passeriformes</taxon>
        <taxon>Thamnophilidae</taxon>
        <taxon>Willisornis</taxon>
    </lineage>
</organism>
<proteinExistence type="predicted"/>
<evidence type="ECO:0000313" key="3">
    <source>
        <dbReference type="Proteomes" id="UP001145742"/>
    </source>
</evidence>
<keyword evidence="3" id="KW-1185">Reference proteome</keyword>
<sequence length="77" mass="8782">MGEAEAGPRYQCSQQHHSPRPDERVKSQLDVKNNHILSLFSAFHIQAPEFWQCLLNCKPHTGNCPPGEQKRLTARSE</sequence>
<reference evidence="2" key="1">
    <citation type="submission" date="2019-10" db="EMBL/GenBank/DDBJ databases">
        <authorList>
            <person name="Soares A.E.R."/>
            <person name="Aleixo A."/>
            <person name="Schneider P."/>
            <person name="Miyaki C.Y."/>
            <person name="Schneider M.P."/>
            <person name="Mello C."/>
            <person name="Vasconcelos A.T.R."/>
        </authorList>
    </citation>
    <scope>NUCLEOTIDE SEQUENCE</scope>
    <source>
        <tissue evidence="2">Muscle</tissue>
    </source>
</reference>
<evidence type="ECO:0000313" key="2">
    <source>
        <dbReference type="EMBL" id="KAJ7415486.1"/>
    </source>
</evidence>
<comment type="caution">
    <text evidence="2">The sequence shown here is derived from an EMBL/GenBank/DDBJ whole genome shotgun (WGS) entry which is preliminary data.</text>
</comment>
<gene>
    <name evidence="2" type="ORF">WISP_78149</name>
</gene>